<dbReference type="RefSeq" id="WP_175591185.1">
    <property type="nucleotide sequence ID" value="NZ_JABWGN010000007.1"/>
</dbReference>
<dbReference type="Pfam" id="PF21806">
    <property type="entry name" value="DUF6879"/>
    <property type="match status" value="1"/>
</dbReference>
<proteinExistence type="predicted"/>
<accession>A0A7Y6I910</accession>
<reference evidence="2 3" key="1">
    <citation type="submission" date="2020-06" db="EMBL/GenBank/DDBJ databases">
        <title>Nonomuraea sp. SMC257, a novel actinomycete isolated from soil.</title>
        <authorList>
            <person name="Chanama M."/>
        </authorList>
    </citation>
    <scope>NUCLEOTIDE SEQUENCE [LARGE SCALE GENOMIC DNA]</scope>
    <source>
        <strain evidence="2 3">SMC257</strain>
    </source>
</reference>
<feature type="domain" description="DUF6879" evidence="1">
    <location>
        <begin position="24"/>
        <end position="189"/>
    </location>
</feature>
<evidence type="ECO:0000259" key="1">
    <source>
        <dbReference type="Pfam" id="PF21806"/>
    </source>
</evidence>
<gene>
    <name evidence="2" type="ORF">HTZ77_20310</name>
</gene>
<keyword evidence="3" id="KW-1185">Reference proteome</keyword>
<dbReference type="AlphaFoldDB" id="A0A7Y6I910"/>
<comment type="caution">
    <text evidence="2">The sequence shown here is derived from an EMBL/GenBank/DDBJ whole genome shotgun (WGS) entry which is preliminary data.</text>
</comment>
<evidence type="ECO:0000313" key="3">
    <source>
        <dbReference type="Proteomes" id="UP000586042"/>
    </source>
</evidence>
<dbReference type="EMBL" id="JABWGN010000007">
    <property type="protein sequence ID" value="NUW33761.1"/>
    <property type="molecule type" value="Genomic_DNA"/>
</dbReference>
<name>A0A7Y6I910_9ACTN</name>
<dbReference type="InterPro" id="IPR049244">
    <property type="entry name" value="DUF6879"/>
</dbReference>
<organism evidence="2 3">
    <name type="scientific">Nonomuraea montanisoli</name>
    <dbReference type="NCBI Taxonomy" id="2741721"/>
    <lineage>
        <taxon>Bacteria</taxon>
        <taxon>Bacillati</taxon>
        <taxon>Actinomycetota</taxon>
        <taxon>Actinomycetes</taxon>
        <taxon>Streptosporangiales</taxon>
        <taxon>Streptosporangiaceae</taxon>
        <taxon>Nonomuraea</taxon>
    </lineage>
</organism>
<evidence type="ECO:0000313" key="2">
    <source>
        <dbReference type="EMBL" id="NUW33761.1"/>
    </source>
</evidence>
<dbReference type="Proteomes" id="UP000586042">
    <property type="component" value="Unassembled WGS sequence"/>
</dbReference>
<sequence>MSDVLNRLRTVPAEVMDAAAYGADFAGALAATSGVVWKLERAQHFDEGDLPSYLAMVEGDWERAMELAERMRPGFRDDNPARLDFRRIRVVEEPFTPYLRWELALLAMRAEEGENGRVVPVSAVRPYEGGGPVPELVLFRPTLLYEVLYDETGRHVGARRITDPRVVEPCVPVLAGLFERGEDLRAYWARKRPASG</sequence>
<protein>
    <recommendedName>
        <fullName evidence="1">DUF6879 domain-containing protein</fullName>
    </recommendedName>
</protein>